<gene>
    <name evidence="2" type="ORF">ACIBG2_06010</name>
</gene>
<sequence length="102" mass="11344">MRWWQLRAYLSHLPRESALARSLLGDAVVWGLNEQLLAAAIDQLRAANYQRGGGKGPKPKPLPRPGLTRTQKSDPVRHGQTDADPDQVVAYLAHFRPRAEPA</sequence>
<keyword evidence="3" id="KW-1185">Reference proteome</keyword>
<proteinExistence type="predicted"/>
<feature type="compositionally biased region" description="Basic and acidic residues" evidence="1">
    <location>
        <begin position="71"/>
        <end position="81"/>
    </location>
</feature>
<comment type="caution">
    <text evidence="2">The sequence shown here is derived from an EMBL/GenBank/DDBJ whole genome shotgun (WGS) entry which is preliminary data.</text>
</comment>
<name>A0ABW7YLZ4_9ACTN</name>
<organism evidence="2 3">
    <name type="scientific">Nonomuraea typhae</name>
    <dbReference type="NCBI Taxonomy" id="2603600"/>
    <lineage>
        <taxon>Bacteria</taxon>
        <taxon>Bacillati</taxon>
        <taxon>Actinomycetota</taxon>
        <taxon>Actinomycetes</taxon>
        <taxon>Streptosporangiales</taxon>
        <taxon>Streptosporangiaceae</taxon>
        <taxon>Nonomuraea</taxon>
    </lineage>
</organism>
<evidence type="ECO:0000313" key="3">
    <source>
        <dbReference type="Proteomes" id="UP001612741"/>
    </source>
</evidence>
<evidence type="ECO:0000256" key="1">
    <source>
        <dbReference type="SAM" id="MobiDB-lite"/>
    </source>
</evidence>
<evidence type="ECO:0008006" key="4">
    <source>
        <dbReference type="Google" id="ProtNLM"/>
    </source>
</evidence>
<dbReference type="Proteomes" id="UP001612741">
    <property type="component" value="Unassembled WGS sequence"/>
</dbReference>
<protein>
    <recommendedName>
        <fullName evidence="4">Transposase</fullName>
    </recommendedName>
</protein>
<evidence type="ECO:0000313" key="2">
    <source>
        <dbReference type="EMBL" id="MFI6496915.1"/>
    </source>
</evidence>
<feature type="region of interest" description="Disordered" evidence="1">
    <location>
        <begin position="49"/>
        <end position="85"/>
    </location>
</feature>
<dbReference type="RefSeq" id="WP_397079411.1">
    <property type="nucleotide sequence ID" value="NZ_JBITGY010000002.1"/>
</dbReference>
<accession>A0ABW7YLZ4</accession>
<dbReference type="EMBL" id="JBITGY010000002">
    <property type="protein sequence ID" value="MFI6496915.1"/>
    <property type="molecule type" value="Genomic_DNA"/>
</dbReference>
<reference evidence="2 3" key="1">
    <citation type="submission" date="2024-10" db="EMBL/GenBank/DDBJ databases">
        <title>The Natural Products Discovery Center: Release of the First 8490 Sequenced Strains for Exploring Actinobacteria Biosynthetic Diversity.</title>
        <authorList>
            <person name="Kalkreuter E."/>
            <person name="Kautsar S.A."/>
            <person name="Yang D."/>
            <person name="Bader C.D."/>
            <person name="Teijaro C.N."/>
            <person name="Fluegel L."/>
            <person name="Davis C.M."/>
            <person name="Simpson J.R."/>
            <person name="Lauterbach L."/>
            <person name="Steele A.D."/>
            <person name="Gui C."/>
            <person name="Meng S."/>
            <person name="Li G."/>
            <person name="Viehrig K."/>
            <person name="Ye F."/>
            <person name="Su P."/>
            <person name="Kiefer A.F."/>
            <person name="Nichols A."/>
            <person name="Cepeda A.J."/>
            <person name="Yan W."/>
            <person name="Fan B."/>
            <person name="Jiang Y."/>
            <person name="Adhikari A."/>
            <person name="Zheng C.-J."/>
            <person name="Schuster L."/>
            <person name="Cowan T.M."/>
            <person name="Smanski M.J."/>
            <person name="Chevrette M.G."/>
            <person name="De Carvalho L.P.S."/>
            <person name="Shen B."/>
        </authorList>
    </citation>
    <scope>NUCLEOTIDE SEQUENCE [LARGE SCALE GENOMIC DNA]</scope>
    <source>
        <strain evidence="2 3">NPDC050545</strain>
    </source>
</reference>